<dbReference type="NCBIfam" id="TIGR00979">
    <property type="entry name" value="fumC_II"/>
    <property type="match status" value="1"/>
</dbReference>
<comment type="subunit">
    <text evidence="3">Homotetramer.</text>
</comment>
<keyword evidence="3" id="KW-0963">Cytoplasm</keyword>
<comment type="subcellular location">
    <subcellularLocation>
        <location evidence="3">Cytoplasm</location>
    </subcellularLocation>
</comment>
<dbReference type="InterPro" id="IPR000362">
    <property type="entry name" value="Fumarate_lyase_fam"/>
</dbReference>
<dbReference type="InterPro" id="IPR008948">
    <property type="entry name" value="L-Aspartase-like"/>
</dbReference>
<dbReference type="GO" id="GO:0006106">
    <property type="term" value="P:fumarate metabolic process"/>
    <property type="evidence" value="ECO:0007669"/>
    <property type="project" value="InterPro"/>
</dbReference>
<dbReference type="EMBL" id="KU509428">
    <property type="protein sequence ID" value="ANC58227.1"/>
    <property type="molecule type" value="Genomic_DNA"/>
</dbReference>
<dbReference type="Gene3D" id="1.10.40.30">
    <property type="entry name" value="Fumarase/aspartase (C-terminal domain)"/>
    <property type="match status" value="1"/>
</dbReference>
<gene>
    <name evidence="3 6" type="primary">fumC</name>
</gene>
<dbReference type="Pfam" id="PF00206">
    <property type="entry name" value="Lyase_1"/>
    <property type="match status" value="1"/>
</dbReference>
<evidence type="ECO:0000256" key="3">
    <source>
        <dbReference type="HAMAP-Rule" id="MF_00743"/>
    </source>
</evidence>
<dbReference type="GO" id="GO:0004333">
    <property type="term" value="F:fumarate hydratase activity"/>
    <property type="evidence" value="ECO:0007669"/>
    <property type="project" value="UniProtKB-UniRule"/>
</dbReference>
<dbReference type="GO" id="GO:0005737">
    <property type="term" value="C:cytoplasm"/>
    <property type="evidence" value="ECO:0007669"/>
    <property type="project" value="UniProtKB-SubCell"/>
</dbReference>
<dbReference type="InterPro" id="IPR018951">
    <property type="entry name" value="Fumarase_C_C"/>
</dbReference>
<dbReference type="CDD" id="cd01362">
    <property type="entry name" value="Fumarase_classII"/>
    <property type="match status" value="1"/>
</dbReference>
<comment type="similarity">
    <text evidence="1 3">Belongs to the class-II fumarase/aspartase family. Fumarase subfamily.</text>
</comment>
<evidence type="ECO:0000256" key="2">
    <source>
        <dbReference type="ARBA" id="ARBA00023239"/>
    </source>
</evidence>
<evidence type="ECO:0000259" key="5">
    <source>
        <dbReference type="Pfam" id="PF10415"/>
    </source>
</evidence>
<feature type="binding site" evidence="3">
    <location>
        <begin position="98"/>
        <end position="100"/>
    </location>
    <ligand>
        <name>substrate</name>
    </ligand>
</feature>
<feature type="site" description="Important for catalytic activity" evidence="3">
    <location>
        <position position="331"/>
    </location>
</feature>
<evidence type="ECO:0000259" key="4">
    <source>
        <dbReference type="Pfam" id="PF00206"/>
    </source>
</evidence>
<dbReference type="PROSITE" id="PS00163">
    <property type="entry name" value="FUMARATE_LYASES"/>
    <property type="match status" value="1"/>
</dbReference>
<reference evidence="6" key="1">
    <citation type="submission" date="2016-01" db="EMBL/GenBank/DDBJ databases">
        <title>Hydrogen oxidation by a methanotroph.</title>
        <authorList>
            <person name="Stott M.B."/>
        </authorList>
    </citation>
    <scope>NUCLEOTIDE SEQUENCE</scope>
    <source>
        <strain evidence="6">RTK17.1</strain>
    </source>
</reference>
<dbReference type="PANTHER" id="PTHR11444:SF1">
    <property type="entry name" value="FUMARATE HYDRATASE, MITOCHONDRIAL"/>
    <property type="match status" value="1"/>
</dbReference>
<name>A0A1W5LCY8_9BACT</name>
<dbReference type="GO" id="GO:0006099">
    <property type="term" value="P:tricarboxylic acid cycle"/>
    <property type="evidence" value="ECO:0007669"/>
    <property type="project" value="UniProtKB-UniRule"/>
</dbReference>
<feature type="active site" description="Proton donor/acceptor" evidence="3">
    <location>
        <position position="188"/>
    </location>
</feature>
<feature type="binding site" evidence="3">
    <location>
        <begin position="324"/>
        <end position="326"/>
    </location>
    <ligand>
        <name>substrate</name>
    </ligand>
</feature>
<dbReference type="OMA" id="AKWRAQT"/>
<comment type="function">
    <text evidence="3">Involved in the TCA cycle. Catalyzes the stereospecific interconversion of fumarate to L-malate.</text>
</comment>
<proteinExistence type="inferred from homology"/>
<dbReference type="UniPathway" id="UPA00223">
    <property type="reaction ID" value="UER01007"/>
</dbReference>
<dbReference type="NCBIfam" id="NF008909">
    <property type="entry name" value="PRK12273.1"/>
    <property type="match status" value="1"/>
</dbReference>
<keyword evidence="3" id="KW-0816">Tricarboxylic acid cycle</keyword>
<feature type="binding site" evidence="3">
    <location>
        <begin position="139"/>
        <end position="141"/>
    </location>
    <ligand>
        <name>substrate</name>
    </ligand>
</feature>
<dbReference type="PRINTS" id="PR00149">
    <property type="entry name" value="FUMRATELYASE"/>
</dbReference>
<feature type="active site" evidence="3">
    <location>
        <position position="318"/>
    </location>
</feature>
<evidence type="ECO:0000313" key="6">
    <source>
        <dbReference type="EMBL" id="ANC58227.1"/>
    </source>
</evidence>
<dbReference type="PANTHER" id="PTHR11444">
    <property type="entry name" value="ASPARTATEAMMONIA/ARGININOSUCCINATE/ADENYLOSUCCINATE LYASE"/>
    <property type="match status" value="1"/>
</dbReference>
<feature type="binding site" evidence="3">
    <location>
        <position position="187"/>
    </location>
    <ligand>
        <name>substrate</name>
    </ligand>
</feature>
<organism evidence="6">
    <name type="scientific">Candidatus Methylacidiphilum infernorum</name>
    <dbReference type="NCBI Taxonomy" id="511746"/>
    <lineage>
        <taxon>Bacteria</taxon>
        <taxon>Pseudomonadati</taxon>
        <taxon>Verrucomicrobiota</taxon>
        <taxon>Methylacidiphilae</taxon>
        <taxon>Methylacidiphilales</taxon>
        <taxon>Methylacidiphilaceae</taxon>
        <taxon>Methylacidiphilum (ex Ratnadevi et al. 2023)</taxon>
    </lineage>
</organism>
<dbReference type="InterPro" id="IPR024083">
    <property type="entry name" value="Fumarase/histidase_N"/>
</dbReference>
<dbReference type="HAMAP" id="MF_00743">
    <property type="entry name" value="FumaraseC"/>
    <property type="match status" value="1"/>
</dbReference>
<feature type="domain" description="Fumarate lyase N-terminal" evidence="4">
    <location>
        <begin position="12"/>
        <end position="342"/>
    </location>
</feature>
<dbReference type="SUPFAM" id="SSF48557">
    <property type="entry name" value="L-aspartase-like"/>
    <property type="match status" value="1"/>
</dbReference>
<comment type="miscellaneous">
    <text evidence="3">There are 2 substrate-binding sites: the catalytic A site, and the non-catalytic B site that may play a role in the transfer of substrate or product between the active site and the solvent. Alternatively, the B site may bind allosteric effectors.</text>
</comment>
<dbReference type="InterPro" id="IPR020557">
    <property type="entry name" value="Fumarate_lyase_CS"/>
</dbReference>
<dbReference type="InterPro" id="IPR022761">
    <property type="entry name" value="Fumarate_lyase_N"/>
</dbReference>
<dbReference type="AlphaFoldDB" id="A0A1W5LCY8"/>
<comment type="pathway">
    <text evidence="3">Carbohydrate metabolism; tricarboxylic acid cycle; (S)-malate from fumarate: step 1/1.</text>
</comment>
<dbReference type="Gene3D" id="1.20.200.10">
    <property type="entry name" value="Fumarase/aspartase (Central domain)"/>
    <property type="match status" value="1"/>
</dbReference>
<accession>A0A1W5LCY8</accession>
<dbReference type="GO" id="GO:0006108">
    <property type="term" value="P:malate metabolic process"/>
    <property type="evidence" value="ECO:0007669"/>
    <property type="project" value="TreeGrafter"/>
</dbReference>
<evidence type="ECO:0000256" key="1">
    <source>
        <dbReference type="ARBA" id="ARBA00009084"/>
    </source>
</evidence>
<feature type="domain" description="Fumarase C C-terminal" evidence="5">
    <location>
        <begin position="408"/>
        <end position="460"/>
    </location>
</feature>
<comment type="catalytic activity">
    <reaction evidence="3">
        <text>(S)-malate = fumarate + H2O</text>
        <dbReference type="Rhea" id="RHEA:12460"/>
        <dbReference type="ChEBI" id="CHEBI:15377"/>
        <dbReference type="ChEBI" id="CHEBI:15589"/>
        <dbReference type="ChEBI" id="CHEBI:29806"/>
        <dbReference type="EC" id="4.2.1.2"/>
    </reaction>
</comment>
<dbReference type="FunFam" id="1.10.275.10:FF:000001">
    <property type="entry name" value="Fumarate hydratase, mitochondrial"/>
    <property type="match status" value="1"/>
</dbReference>
<feature type="binding site" description="in site B" evidence="3">
    <location>
        <begin position="129"/>
        <end position="132"/>
    </location>
    <ligand>
        <name>substrate</name>
    </ligand>
</feature>
<feature type="binding site" evidence="3">
    <location>
        <position position="319"/>
    </location>
    <ligand>
        <name>substrate</name>
    </ligand>
</feature>
<dbReference type="Pfam" id="PF10415">
    <property type="entry name" value="FumaraseC_C"/>
    <property type="match status" value="1"/>
</dbReference>
<dbReference type="InterPro" id="IPR005677">
    <property type="entry name" value="Fum_hydII"/>
</dbReference>
<dbReference type="FunFam" id="1.10.40.30:FF:000002">
    <property type="entry name" value="Fumarate hydratase class II"/>
    <property type="match status" value="1"/>
</dbReference>
<dbReference type="Gene3D" id="1.10.275.10">
    <property type="entry name" value="Fumarase/aspartase (N-terminal domain)"/>
    <property type="match status" value="1"/>
</dbReference>
<dbReference type="EC" id="4.2.1.2" evidence="3"/>
<protein>
    <recommendedName>
        <fullName evidence="3">Fumarate hydratase class II</fullName>
        <shortName evidence="3">Fumarase C</shortName>
        <ecNumber evidence="3">4.2.1.2</ecNumber>
    </recommendedName>
    <alternativeName>
        <fullName evidence="3">Aerobic fumarase</fullName>
    </alternativeName>
    <alternativeName>
        <fullName evidence="3">Iron-independent fumarase</fullName>
    </alternativeName>
</protein>
<keyword evidence="2 3" id="KW-0456">Lyase</keyword>
<sequence>MQKFRIESDSLGEVTVPADKYYGAQTARSLMHFAIGEDKMPLEVIRALALIKKAAAITNAELGLLPEEKKKWIVVACDEIYQGLWDDHFPLYVWQTGSGTQTNMNCNEVIANRANELAGFPLGSKSPVHPNDDVNRGQSSNDVFPTAMHIAAALSIHNRLLPEIAKLKDALEKKTKEFFPLLKIGRTHLMDATPISLGQEFSGYVCQIEMGLSKIQSSLTDIYGLAIGGTAVGTGINAHPRFGEKVAEKIAQWTGFPFYSAQNKFAYLAGHEPLMALSSSLKGLAASLFKIASDIRWMGSGPRCGLAELILPANEPGSSIMPGKVNPTQAEALSMVCLQVMGHDTAVAIAGSQGNFELNVFKPLIIWNILHSIRLLSDSCRNFRRFCIEGLQANVKKLKEYVDHSLMLITVLTPKIGYDQAAKIVKKAYSEDLSLKAAAVELGILTPDEYDRFVQPEKMVGLD</sequence>
<dbReference type="FunFam" id="1.20.200.10:FF:000001">
    <property type="entry name" value="Fumarate hydratase, mitochondrial"/>
    <property type="match status" value="1"/>
</dbReference>